<protein>
    <submittedName>
        <fullName evidence="1">Uncharacterized protein</fullName>
    </submittedName>
</protein>
<comment type="caution">
    <text evidence="1">The sequence shown here is derived from an EMBL/GenBank/DDBJ whole genome shotgun (WGS) entry which is preliminary data.</text>
</comment>
<evidence type="ECO:0000313" key="2">
    <source>
        <dbReference type="Proteomes" id="UP000479710"/>
    </source>
</evidence>
<evidence type="ECO:0000313" key="1">
    <source>
        <dbReference type="EMBL" id="KAF0929936.1"/>
    </source>
</evidence>
<dbReference type="EMBL" id="SPHZ02000002">
    <property type="protein sequence ID" value="KAF0929936.1"/>
    <property type="molecule type" value="Genomic_DNA"/>
</dbReference>
<reference evidence="1 2" key="1">
    <citation type="submission" date="2019-11" db="EMBL/GenBank/DDBJ databases">
        <title>Whole genome sequence of Oryza granulata.</title>
        <authorList>
            <person name="Li W."/>
        </authorList>
    </citation>
    <scope>NUCLEOTIDE SEQUENCE [LARGE SCALE GENOMIC DNA]</scope>
    <source>
        <strain evidence="2">cv. Menghai</strain>
        <tissue evidence="1">Leaf</tissue>
    </source>
</reference>
<keyword evidence="2" id="KW-1185">Reference proteome</keyword>
<proteinExistence type="predicted"/>
<gene>
    <name evidence="1" type="ORF">E2562_026936</name>
</gene>
<accession>A0A6G1EZ75</accession>
<dbReference type="Proteomes" id="UP000479710">
    <property type="component" value="Unassembled WGS sequence"/>
</dbReference>
<dbReference type="AlphaFoldDB" id="A0A6G1EZ75"/>
<organism evidence="1 2">
    <name type="scientific">Oryza meyeriana var. granulata</name>
    <dbReference type="NCBI Taxonomy" id="110450"/>
    <lineage>
        <taxon>Eukaryota</taxon>
        <taxon>Viridiplantae</taxon>
        <taxon>Streptophyta</taxon>
        <taxon>Embryophyta</taxon>
        <taxon>Tracheophyta</taxon>
        <taxon>Spermatophyta</taxon>
        <taxon>Magnoliopsida</taxon>
        <taxon>Liliopsida</taxon>
        <taxon>Poales</taxon>
        <taxon>Poaceae</taxon>
        <taxon>BOP clade</taxon>
        <taxon>Oryzoideae</taxon>
        <taxon>Oryzeae</taxon>
        <taxon>Oryzinae</taxon>
        <taxon>Oryza</taxon>
        <taxon>Oryza meyeriana</taxon>
    </lineage>
</organism>
<sequence length="61" mass="7085">MRPCPARCPRLAASHTGKDTCWVTPPASRQALLRTLDRRKLWPPWPPMNCHHRSDQWGKDP</sequence>
<name>A0A6G1EZ75_9ORYZ</name>